<accession>A0AAW1XR51</accession>
<reference evidence="2 3" key="1">
    <citation type="journal article" date="2023" name="G3 (Bethesda)">
        <title>A chromosome-length genome assembly and annotation of blackberry (Rubus argutus, cv. 'Hillquist').</title>
        <authorList>
            <person name="Bruna T."/>
            <person name="Aryal R."/>
            <person name="Dudchenko O."/>
            <person name="Sargent D.J."/>
            <person name="Mead D."/>
            <person name="Buti M."/>
            <person name="Cavallini A."/>
            <person name="Hytonen T."/>
            <person name="Andres J."/>
            <person name="Pham M."/>
            <person name="Weisz D."/>
            <person name="Mascagni F."/>
            <person name="Usai G."/>
            <person name="Natali L."/>
            <person name="Bassil N."/>
            <person name="Fernandez G.E."/>
            <person name="Lomsadze A."/>
            <person name="Armour M."/>
            <person name="Olukolu B."/>
            <person name="Poorten T."/>
            <person name="Britton C."/>
            <person name="Davik J."/>
            <person name="Ashrafi H."/>
            <person name="Aiden E.L."/>
            <person name="Borodovsky M."/>
            <person name="Worthington M."/>
        </authorList>
    </citation>
    <scope>NUCLEOTIDE SEQUENCE [LARGE SCALE GENOMIC DNA]</scope>
    <source>
        <strain evidence="2">PI 553951</strain>
    </source>
</reference>
<evidence type="ECO:0000313" key="3">
    <source>
        <dbReference type="Proteomes" id="UP001457282"/>
    </source>
</evidence>
<proteinExistence type="predicted"/>
<gene>
    <name evidence="2" type="ORF">M0R45_015639</name>
</gene>
<organism evidence="2 3">
    <name type="scientific">Rubus argutus</name>
    <name type="common">Southern blackberry</name>
    <dbReference type="NCBI Taxonomy" id="59490"/>
    <lineage>
        <taxon>Eukaryota</taxon>
        <taxon>Viridiplantae</taxon>
        <taxon>Streptophyta</taxon>
        <taxon>Embryophyta</taxon>
        <taxon>Tracheophyta</taxon>
        <taxon>Spermatophyta</taxon>
        <taxon>Magnoliopsida</taxon>
        <taxon>eudicotyledons</taxon>
        <taxon>Gunneridae</taxon>
        <taxon>Pentapetalae</taxon>
        <taxon>rosids</taxon>
        <taxon>fabids</taxon>
        <taxon>Rosales</taxon>
        <taxon>Rosaceae</taxon>
        <taxon>Rosoideae</taxon>
        <taxon>Rosoideae incertae sedis</taxon>
        <taxon>Rubus</taxon>
    </lineage>
</organism>
<protein>
    <submittedName>
        <fullName evidence="2">Uncharacterized protein</fullName>
    </submittedName>
</protein>
<name>A0AAW1XR51_RUBAR</name>
<feature type="region of interest" description="Disordered" evidence="1">
    <location>
        <begin position="45"/>
        <end position="66"/>
    </location>
</feature>
<keyword evidence="3" id="KW-1185">Reference proteome</keyword>
<sequence length="101" mass="11030">MMISGSGFIGPRGDYWRVRRNQRSSGTTKAASIFPVVLSSGQREEVRDGSEDFGESTGSVLGSGRRPRRRWQRRELAWLVAAATRCSGVDGGGKGEWVADI</sequence>
<evidence type="ECO:0000313" key="2">
    <source>
        <dbReference type="EMBL" id="KAK9938928.1"/>
    </source>
</evidence>
<dbReference type="AlphaFoldDB" id="A0AAW1XR51"/>
<comment type="caution">
    <text evidence="2">The sequence shown here is derived from an EMBL/GenBank/DDBJ whole genome shotgun (WGS) entry which is preliminary data.</text>
</comment>
<dbReference type="Proteomes" id="UP001457282">
    <property type="component" value="Unassembled WGS sequence"/>
</dbReference>
<evidence type="ECO:0000256" key="1">
    <source>
        <dbReference type="SAM" id="MobiDB-lite"/>
    </source>
</evidence>
<dbReference type="EMBL" id="JBEDUW010000003">
    <property type="protein sequence ID" value="KAK9938928.1"/>
    <property type="molecule type" value="Genomic_DNA"/>
</dbReference>